<accession>A0A1K0FKS6</accession>
<comment type="similarity">
    <text evidence="2">Belongs to the threonine aldolase family.</text>
</comment>
<dbReference type="InterPro" id="IPR015424">
    <property type="entry name" value="PyrdxlP-dep_Trfase"/>
</dbReference>
<evidence type="ECO:0000313" key="6">
    <source>
        <dbReference type="Proteomes" id="UP000182486"/>
    </source>
</evidence>
<evidence type="ECO:0000256" key="3">
    <source>
        <dbReference type="ARBA" id="ARBA00022898"/>
    </source>
</evidence>
<dbReference type="PANTHER" id="PTHR48097">
    <property type="entry name" value="L-THREONINE ALDOLASE-RELATED"/>
    <property type="match status" value="1"/>
</dbReference>
<name>A0A1K0FKS6_9ACTN</name>
<dbReference type="InterPro" id="IPR015422">
    <property type="entry name" value="PyrdxlP-dep_Trfase_small"/>
</dbReference>
<dbReference type="GO" id="GO:0006545">
    <property type="term" value="P:glycine biosynthetic process"/>
    <property type="evidence" value="ECO:0007669"/>
    <property type="project" value="TreeGrafter"/>
</dbReference>
<dbReference type="GO" id="GO:0008732">
    <property type="term" value="F:L-allo-threonine aldolase activity"/>
    <property type="evidence" value="ECO:0007669"/>
    <property type="project" value="TreeGrafter"/>
</dbReference>
<protein>
    <submittedName>
        <fullName evidence="5">Threonine aldolase</fullName>
    </submittedName>
</protein>
<evidence type="ECO:0000259" key="4">
    <source>
        <dbReference type="Pfam" id="PF01212"/>
    </source>
</evidence>
<dbReference type="GO" id="GO:0006567">
    <property type="term" value="P:L-threonine catabolic process"/>
    <property type="evidence" value="ECO:0007669"/>
    <property type="project" value="TreeGrafter"/>
</dbReference>
<feature type="domain" description="Aromatic amino acid beta-eliminating lyase/threonine aldolase" evidence="4">
    <location>
        <begin position="36"/>
        <end position="280"/>
    </location>
</feature>
<dbReference type="EMBL" id="MEIA01000157">
    <property type="protein sequence ID" value="OJF13409.1"/>
    <property type="molecule type" value="Genomic_DNA"/>
</dbReference>
<dbReference type="AlphaFoldDB" id="A0A1K0FKS6"/>
<proteinExistence type="inferred from homology"/>
<comment type="caution">
    <text evidence="5">The sequence shown here is derived from an EMBL/GenBank/DDBJ whole genome shotgun (WGS) entry which is preliminary data.</text>
</comment>
<dbReference type="InterPro" id="IPR015421">
    <property type="entry name" value="PyrdxlP-dep_Trfase_major"/>
</dbReference>
<keyword evidence="6" id="KW-1185">Reference proteome</keyword>
<organism evidence="5 6">
    <name type="scientific">Couchioplanes caeruleus subsp. caeruleus</name>
    <dbReference type="NCBI Taxonomy" id="56427"/>
    <lineage>
        <taxon>Bacteria</taxon>
        <taxon>Bacillati</taxon>
        <taxon>Actinomycetota</taxon>
        <taxon>Actinomycetes</taxon>
        <taxon>Micromonosporales</taxon>
        <taxon>Micromonosporaceae</taxon>
        <taxon>Couchioplanes</taxon>
    </lineage>
</organism>
<dbReference type="SUPFAM" id="SSF53383">
    <property type="entry name" value="PLP-dependent transferases"/>
    <property type="match status" value="1"/>
</dbReference>
<dbReference type="InterPro" id="IPR001597">
    <property type="entry name" value="ArAA_b-elim_lyase/Thr_aldolase"/>
</dbReference>
<dbReference type="PANTHER" id="PTHR48097:SF9">
    <property type="entry name" value="L-THREONINE ALDOLASE"/>
    <property type="match status" value="1"/>
</dbReference>
<dbReference type="Proteomes" id="UP000182486">
    <property type="component" value="Unassembled WGS sequence"/>
</dbReference>
<evidence type="ECO:0000256" key="2">
    <source>
        <dbReference type="ARBA" id="ARBA00006966"/>
    </source>
</evidence>
<dbReference type="Gene3D" id="3.40.640.10">
    <property type="entry name" value="Type I PLP-dependent aspartate aminotransferase-like (Major domain)"/>
    <property type="match status" value="1"/>
</dbReference>
<gene>
    <name evidence="5" type="ORF">BG844_15340</name>
</gene>
<comment type="cofactor">
    <cofactor evidence="1">
        <name>pyridoxal 5'-phosphate</name>
        <dbReference type="ChEBI" id="CHEBI:597326"/>
    </cofactor>
</comment>
<dbReference type="GO" id="GO:0005829">
    <property type="term" value="C:cytosol"/>
    <property type="evidence" value="ECO:0007669"/>
    <property type="project" value="TreeGrafter"/>
</dbReference>
<keyword evidence="3" id="KW-0663">Pyridoxal phosphate</keyword>
<sequence length="354" mass="38426">MDEEIRARRAACTDTFLGNGLIRPRELLASIDPETDPDTYGEGGVVTELERHVAALLGKPAAVFLPSGTMAQAATLRVHADRRLSRTVVWHPYCHLDQHEGQAHQRLHQLIGRRTGDPEHLIALGDLEEVAEPVAALLLELPQRDLGGALPAWDDLVGQTQWARERGAAVHLDGARLWEASAGYERSPAEIAALFDTVYVSFYKGIGALPGCCVAGSAADVAAVREWRARLGGTLFALWPAAASALRLLDEGLAEMPARMRHARAIWDALAGVPEVRVVPDPPHTPMMHLLFAASAETFRENARRLAEETGLWVWPSGFATGDPDVVRAELSVGRATLRHKPEAIAEILSGLCM</sequence>
<evidence type="ECO:0000256" key="1">
    <source>
        <dbReference type="ARBA" id="ARBA00001933"/>
    </source>
</evidence>
<reference evidence="5 6" key="1">
    <citation type="submission" date="2016-09" db="EMBL/GenBank/DDBJ databases">
        <title>Couchioplanes caeruleus draft genome sequence.</title>
        <authorList>
            <person name="Sheehan J."/>
            <person name="Caffrey P."/>
        </authorList>
    </citation>
    <scope>NUCLEOTIDE SEQUENCE [LARGE SCALE GENOMIC DNA]</scope>
    <source>
        <strain evidence="5 6">DSM 43634</strain>
    </source>
</reference>
<dbReference type="Gene3D" id="3.90.1150.10">
    <property type="entry name" value="Aspartate Aminotransferase, domain 1"/>
    <property type="match status" value="1"/>
</dbReference>
<dbReference type="RefSeq" id="WP_071806005.1">
    <property type="nucleotide sequence ID" value="NZ_MEIA01000157.1"/>
</dbReference>
<dbReference type="Pfam" id="PF01212">
    <property type="entry name" value="Beta_elim_lyase"/>
    <property type="match status" value="1"/>
</dbReference>
<evidence type="ECO:0000313" key="5">
    <source>
        <dbReference type="EMBL" id="OJF13409.1"/>
    </source>
</evidence>